<accession>A0A9N8VDX2</accession>
<protein>
    <submittedName>
        <fullName evidence="1">14538_t:CDS:1</fullName>
    </submittedName>
</protein>
<dbReference type="Pfam" id="PF06966">
    <property type="entry name" value="DUF1295"/>
    <property type="match status" value="1"/>
</dbReference>
<dbReference type="InterPro" id="IPR010721">
    <property type="entry name" value="UstE-like"/>
</dbReference>
<proteinExistence type="predicted"/>
<organism evidence="1 2">
    <name type="scientific">Ambispora leptoticha</name>
    <dbReference type="NCBI Taxonomy" id="144679"/>
    <lineage>
        <taxon>Eukaryota</taxon>
        <taxon>Fungi</taxon>
        <taxon>Fungi incertae sedis</taxon>
        <taxon>Mucoromycota</taxon>
        <taxon>Glomeromycotina</taxon>
        <taxon>Glomeromycetes</taxon>
        <taxon>Archaeosporales</taxon>
        <taxon>Ambisporaceae</taxon>
        <taxon>Ambispora</taxon>
    </lineage>
</organism>
<dbReference type="GO" id="GO:0016020">
    <property type="term" value="C:membrane"/>
    <property type="evidence" value="ECO:0007669"/>
    <property type="project" value="TreeGrafter"/>
</dbReference>
<keyword evidence="2" id="KW-1185">Reference proteome</keyword>
<dbReference type="OrthoDB" id="2432238at2759"/>
<evidence type="ECO:0000313" key="2">
    <source>
        <dbReference type="Proteomes" id="UP000789508"/>
    </source>
</evidence>
<evidence type="ECO:0000313" key="1">
    <source>
        <dbReference type="EMBL" id="CAG8452796.1"/>
    </source>
</evidence>
<dbReference type="Gene3D" id="1.20.120.1630">
    <property type="match status" value="1"/>
</dbReference>
<dbReference type="PANTHER" id="PTHR32251:SF15">
    <property type="entry name" value="3-OXO-5-ALPHA-STEROID 4-DEHYDROGENASE (DUF1295)"/>
    <property type="match status" value="1"/>
</dbReference>
<gene>
    <name evidence="1" type="ORF">ALEPTO_LOCUS1108</name>
</gene>
<reference evidence="1" key="1">
    <citation type="submission" date="2021-06" db="EMBL/GenBank/DDBJ databases">
        <authorList>
            <person name="Kallberg Y."/>
            <person name="Tangrot J."/>
            <person name="Rosling A."/>
        </authorList>
    </citation>
    <scope>NUCLEOTIDE SEQUENCE</scope>
    <source>
        <strain evidence="1">FL130A</strain>
    </source>
</reference>
<dbReference type="EMBL" id="CAJVPS010000105">
    <property type="protein sequence ID" value="CAG8452796.1"/>
    <property type="molecule type" value="Genomic_DNA"/>
</dbReference>
<dbReference type="AlphaFoldDB" id="A0A9N8VDX2"/>
<dbReference type="Proteomes" id="UP000789508">
    <property type="component" value="Unassembled WGS sequence"/>
</dbReference>
<dbReference type="PANTHER" id="PTHR32251">
    <property type="entry name" value="3-OXO-5-ALPHA-STEROID 4-DEHYDROGENASE"/>
    <property type="match status" value="1"/>
</dbReference>
<comment type="caution">
    <text evidence="1">The sequence shown here is derived from an EMBL/GenBank/DDBJ whole genome shotgun (WGS) entry which is preliminary data.</text>
</comment>
<sequence length="201" mass="22842">MSMSWVWVCSLPLTFLNSPRVSDPSIGGHDVNFGTGSDVFGVIFFVTGLLVETVADWSKASFLQFRLRRSSPLEFITTGLWGWSRHPNYFGEILPTASGIGTNIPWLSILSPIYITSNYLLVLLLFVSGLPFTEIPTQKKQYTLGYENPYFVYREQTSILIPIPPVLYGKFPDWVKRTILLDFLLYKYHPKQKPGVITPQV</sequence>
<name>A0A9N8VDX2_9GLOM</name>